<dbReference type="OMA" id="FISAKKW"/>
<evidence type="ECO:0000313" key="1">
    <source>
        <dbReference type="EMBL" id="VDL71174.1"/>
    </source>
</evidence>
<name>A0A0N4XX94_NIPBR</name>
<dbReference type="Gene3D" id="3.30.420.10">
    <property type="entry name" value="Ribonuclease H-like superfamily/Ribonuclease H"/>
    <property type="match status" value="1"/>
</dbReference>
<sequence length="115" mass="13183">MEDLPKKLLIPWTNSIYKNKSFTFQQDSAPAHRANVVQEWCRIKLPEFISAKKWPSSSADLNILDCSIWFHLETKACSTGHDSLDSLTLSLLKAWDEMAVDYVDYVRATMNAFVV</sequence>
<gene>
    <name evidence="1" type="ORF">NBR_LOCUS7585</name>
</gene>
<reference evidence="3" key="1">
    <citation type="submission" date="2017-02" db="UniProtKB">
        <authorList>
            <consortium name="WormBaseParasite"/>
        </authorList>
    </citation>
    <scope>IDENTIFICATION</scope>
</reference>
<evidence type="ECO:0000313" key="2">
    <source>
        <dbReference type="Proteomes" id="UP000271162"/>
    </source>
</evidence>
<proteinExistence type="predicted"/>
<dbReference type="GO" id="GO:0003676">
    <property type="term" value="F:nucleic acid binding"/>
    <property type="evidence" value="ECO:0007669"/>
    <property type="project" value="InterPro"/>
</dbReference>
<reference evidence="1 2" key="2">
    <citation type="submission" date="2018-11" db="EMBL/GenBank/DDBJ databases">
        <authorList>
            <consortium name="Pathogen Informatics"/>
        </authorList>
    </citation>
    <scope>NUCLEOTIDE SEQUENCE [LARGE SCALE GENOMIC DNA]</scope>
</reference>
<dbReference type="Proteomes" id="UP000271162">
    <property type="component" value="Unassembled WGS sequence"/>
</dbReference>
<dbReference type="AlphaFoldDB" id="A0A0N4XX94"/>
<protein>
    <submittedName>
        <fullName evidence="3">DDE-1 domain-containing protein</fullName>
    </submittedName>
</protein>
<organism evidence="3">
    <name type="scientific">Nippostrongylus brasiliensis</name>
    <name type="common">Rat hookworm</name>
    <dbReference type="NCBI Taxonomy" id="27835"/>
    <lineage>
        <taxon>Eukaryota</taxon>
        <taxon>Metazoa</taxon>
        <taxon>Ecdysozoa</taxon>
        <taxon>Nematoda</taxon>
        <taxon>Chromadorea</taxon>
        <taxon>Rhabditida</taxon>
        <taxon>Rhabditina</taxon>
        <taxon>Rhabditomorpha</taxon>
        <taxon>Strongyloidea</taxon>
        <taxon>Heligmosomidae</taxon>
        <taxon>Nippostrongylus</taxon>
    </lineage>
</organism>
<dbReference type="EMBL" id="UYSL01019903">
    <property type="protein sequence ID" value="VDL71174.1"/>
    <property type="molecule type" value="Genomic_DNA"/>
</dbReference>
<evidence type="ECO:0000313" key="3">
    <source>
        <dbReference type="WBParaSite" id="NBR_0000758401-mRNA-1"/>
    </source>
</evidence>
<accession>A0A0N4XX94</accession>
<keyword evidence="2" id="KW-1185">Reference proteome</keyword>
<dbReference type="WBParaSite" id="NBR_0000758401-mRNA-1">
    <property type="protein sequence ID" value="NBR_0000758401-mRNA-1"/>
    <property type="gene ID" value="NBR_0000758401"/>
</dbReference>
<dbReference type="InterPro" id="IPR036397">
    <property type="entry name" value="RNaseH_sf"/>
</dbReference>